<dbReference type="PROSITE" id="PS50928">
    <property type="entry name" value="ABC_TM1"/>
    <property type="match status" value="1"/>
</dbReference>
<evidence type="ECO:0000256" key="5">
    <source>
        <dbReference type="ARBA" id="ARBA00022519"/>
    </source>
</evidence>
<dbReference type="PANTHER" id="PTHR43227">
    <property type="entry name" value="BLL4140 PROTEIN"/>
    <property type="match status" value="1"/>
</dbReference>
<dbReference type="CDD" id="cd06261">
    <property type="entry name" value="TM_PBP2"/>
    <property type="match status" value="1"/>
</dbReference>
<protein>
    <recommendedName>
        <fullName evidence="9">sn-glycerol-3-phosphate transport system permease protein UgpA</fullName>
    </recommendedName>
</protein>
<reference evidence="12" key="1">
    <citation type="journal article" date="2020" name="mSystems">
        <title>Genome- and Community-Level Interaction Insights into Carbon Utilization and Element Cycling Functions of Hydrothermarchaeota in Hydrothermal Sediment.</title>
        <authorList>
            <person name="Zhou Z."/>
            <person name="Liu Y."/>
            <person name="Xu W."/>
            <person name="Pan J."/>
            <person name="Luo Z.H."/>
            <person name="Li M."/>
        </authorList>
    </citation>
    <scope>NUCLEOTIDE SEQUENCE [LARGE SCALE GENOMIC DNA]</scope>
    <source>
        <strain evidence="12">SpSt-81</strain>
    </source>
</reference>
<keyword evidence="8 10" id="KW-0472">Membrane</keyword>
<evidence type="ECO:0000256" key="10">
    <source>
        <dbReference type="RuleBase" id="RU363032"/>
    </source>
</evidence>
<evidence type="ECO:0000313" key="12">
    <source>
        <dbReference type="EMBL" id="HFX13225.1"/>
    </source>
</evidence>
<sequence>MKSHPVFRNKILPLILITPQLLITIIFFIWPSLQALYLAFVRTDPFGLSIKFVGLANFVNLFSDKYYIQSITTTILFSLIVTLISIPISLLLAVMVEKPIYFKKIFRTLLIWPYSLASSVAAVLWILLFQPSIGLITKILIYFGIQWNYILNGTQAIILITLVATWKQISYNFIFFLSGLQSIPKSMIEAAEIDGANSKQIFWKLIFPLLSPTTFFLLIMNLTYAFFDTFGIIDALTKGGPGKATETLTYKVYVDGIVNFNLSSSATQSVVLLILVSILTALQFRYLDKRVIYQG</sequence>
<dbReference type="EMBL" id="DTIN01000012">
    <property type="protein sequence ID" value="HFX13225.1"/>
    <property type="molecule type" value="Genomic_DNA"/>
</dbReference>
<feature type="transmembrane region" description="Helical" evidence="10">
    <location>
        <begin position="108"/>
        <end position="128"/>
    </location>
</feature>
<keyword evidence="4" id="KW-1003">Cell membrane</keyword>
<keyword evidence="5" id="KW-0997">Cell inner membrane</keyword>
<feature type="transmembrane region" description="Helical" evidence="10">
    <location>
        <begin position="75"/>
        <end position="96"/>
    </location>
</feature>
<feature type="transmembrane region" description="Helical" evidence="10">
    <location>
        <begin position="12"/>
        <end position="33"/>
    </location>
</feature>
<dbReference type="AlphaFoldDB" id="A0A7C3RVZ6"/>
<dbReference type="InterPro" id="IPR000515">
    <property type="entry name" value="MetI-like"/>
</dbReference>
<proteinExistence type="inferred from homology"/>
<dbReference type="PANTHER" id="PTHR43227:SF9">
    <property type="entry name" value="SN-GLYCEROL-3-PHOSPHATE TRANSPORT SYSTEM PERMEASE PROTEIN UGPA"/>
    <property type="match status" value="1"/>
</dbReference>
<dbReference type="NCBIfam" id="NF007852">
    <property type="entry name" value="PRK10561.1"/>
    <property type="match status" value="1"/>
</dbReference>
<comment type="subcellular location">
    <subcellularLocation>
        <location evidence="1">Cell inner membrane</location>
        <topology evidence="1">Multi-pass membrane protein</topology>
    </subcellularLocation>
    <subcellularLocation>
        <location evidence="10">Cell membrane</location>
        <topology evidence="10">Multi-pass membrane protein</topology>
    </subcellularLocation>
</comment>
<dbReference type="InterPro" id="IPR035906">
    <property type="entry name" value="MetI-like_sf"/>
</dbReference>
<evidence type="ECO:0000256" key="9">
    <source>
        <dbReference type="ARBA" id="ARBA00040780"/>
    </source>
</evidence>
<keyword evidence="7 10" id="KW-1133">Transmembrane helix</keyword>
<organism evidence="12">
    <name type="scientific">Dictyoglomus thermophilum</name>
    <dbReference type="NCBI Taxonomy" id="14"/>
    <lineage>
        <taxon>Bacteria</taxon>
        <taxon>Pseudomonadati</taxon>
        <taxon>Dictyoglomota</taxon>
        <taxon>Dictyoglomia</taxon>
        <taxon>Dictyoglomales</taxon>
        <taxon>Dictyoglomaceae</taxon>
        <taxon>Dictyoglomus</taxon>
    </lineage>
</organism>
<name>A0A7C3RVZ6_DICTH</name>
<dbReference type="GO" id="GO:0005886">
    <property type="term" value="C:plasma membrane"/>
    <property type="evidence" value="ECO:0007669"/>
    <property type="project" value="UniProtKB-SubCell"/>
</dbReference>
<evidence type="ECO:0000256" key="8">
    <source>
        <dbReference type="ARBA" id="ARBA00023136"/>
    </source>
</evidence>
<evidence type="ECO:0000256" key="4">
    <source>
        <dbReference type="ARBA" id="ARBA00022475"/>
    </source>
</evidence>
<evidence type="ECO:0000259" key="11">
    <source>
        <dbReference type="PROSITE" id="PS50928"/>
    </source>
</evidence>
<comment type="subunit">
    <text evidence="2">The complex is composed of two ATP-binding proteins (UgpC), two transmembrane proteins (UgpA and UgpE) and a solute-binding protein (UgpB).</text>
</comment>
<evidence type="ECO:0000256" key="1">
    <source>
        <dbReference type="ARBA" id="ARBA00004429"/>
    </source>
</evidence>
<keyword evidence="3 10" id="KW-0813">Transport</keyword>
<dbReference type="Pfam" id="PF00528">
    <property type="entry name" value="BPD_transp_1"/>
    <property type="match status" value="1"/>
</dbReference>
<keyword evidence="6 10" id="KW-0812">Transmembrane</keyword>
<gene>
    <name evidence="12" type="primary">ugpA</name>
    <name evidence="12" type="ORF">ENW00_03575</name>
</gene>
<dbReference type="GO" id="GO:0055085">
    <property type="term" value="P:transmembrane transport"/>
    <property type="evidence" value="ECO:0007669"/>
    <property type="project" value="InterPro"/>
</dbReference>
<accession>A0A7C3RVZ6</accession>
<feature type="transmembrane region" description="Helical" evidence="10">
    <location>
        <begin position="269"/>
        <end position="287"/>
    </location>
</feature>
<dbReference type="Gene3D" id="1.10.3720.10">
    <property type="entry name" value="MetI-like"/>
    <property type="match status" value="1"/>
</dbReference>
<evidence type="ECO:0000256" key="7">
    <source>
        <dbReference type="ARBA" id="ARBA00022989"/>
    </source>
</evidence>
<dbReference type="InterPro" id="IPR050809">
    <property type="entry name" value="UgpAE/MalFG_permease"/>
</dbReference>
<dbReference type="SUPFAM" id="SSF161098">
    <property type="entry name" value="MetI-like"/>
    <property type="match status" value="1"/>
</dbReference>
<evidence type="ECO:0000256" key="6">
    <source>
        <dbReference type="ARBA" id="ARBA00022692"/>
    </source>
</evidence>
<evidence type="ECO:0000256" key="2">
    <source>
        <dbReference type="ARBA" id="ARBA00011557"/>
    </source>
</evidence>
<feature type="domain" description="ABC transmembrane type-1" evidence="11">
    <location>
        <begin position="71"/>
        <end position="283"/>
    </location>
</feature>
<evidence type="ECO:0000256" key="3">
    <source>
        <dbReference type="ARBA" id="ARBA00022448"/>
    </source>
</evidence>
<comment type="similarity">
    <text evidence="10">Belongs to the binding-protein-dependent transport system permease family.</text>
</comment>
<comment type="caution">
    <text evidence="12">The sequence shown here is derived from an EMBL/GenBank/DDBJ whole genome shotgun (WGS) entry which is preliminary data.</text>
</comment>
<feature type="transmembrane region" description="Helical" evidence="10">
    <location>
        <begin position="201"/>
        <end position="227"/>
    </location>
</feature>